<dbReference type="InterPro" id="IPR051315">
    <property type="entry name" value="Bact_Chemotaxis_CheA"/>
</dbReference>
<dbReference type="SMART" id="SM01231">
    <property type="entry name" value="H-kinase_dim"/>
    <property type="match status" value="1"/>
</dbReference>
<organism evidence="16 17">
    <name type="scientific">Geotalea uraniireducens</name>
    <dbReference type="NCBI Taxonomy" id="351604"/>
    <lineage>
        <taxon>Bacteria</taxon>
        <taxon>Pseudomonadati</taxon>
        <taxon>Thermodesulfobacteriota</taxon>
        <taxon>Desulfuromonadia</taxon>
        <taxon>Geobacterales</taxon>
        <taxon>Geobacteraceae</taxon>
        <taxon>Geotalea</taxon>
    </lineage>
</organism>
<dbReference type="EC" id="2.7.13.3" evidence="2"/>
<dbReference type="InterPro" id="IPR002545">
    <property type="entry name" value="CheW-lke_dom"/>
</dbReference>
<evidence type="ECO:0000256" key="1">
    <source>
        <dbReference type="ARBA" id="ARBA00000085"/>
    </source>
</evidence>
<feature type="domain" description="HPt" evidence="15">
    <location>
        <begin position="1"/>
        <end position="101"/>
    </location>
</feature>
<evidence type="ECO:0000256" key="12">
    <source>
        <dbReference type="PROSITE-ProRule" id="PRU00110"/>
    </source>
</evidence>
<dbReference type="SMART" id="SM00387">
    <property type="entry name" value="HATPase_c"/>
    <property type="match status" value="1"/>
</dbReference>
<dbReference type="EMBL" id="AP027151">
    <property type="protein sequence ID" value="BDV42398.1"/>
    <property type="molecule type" value="Genomic_DNA"/>
</dbReference>
<dbReference type="Gene3D" id="1.10.287.560">
    <property type="entry name" value="Histidine kinase CheA-like, homodimeric domain"/>
    <property type="match status" value="1"/>
</dbReference>
<accession>A0ABM8EIY1</accession>
<dbReference type="Proteomes" id="UP001317705">
    <property type="component" value="Chromosome"/>
</dbReference>
<keyword evidence="10" id="KW-0902">Two-component regulatory system</keyword>
<evidence type="ECO:0000256" key="4">
    <source>
        <dbReference type="ARBA" id="ARBA00022500"/>
    </source>
</evidence>
<dbReference type="CDD" id="cd00731">
    <property type="entry name" value="CheA_reg"/>
    <property type="match status" value="1"/>
</dbReference>
<dbReference type="PROSITE" id="PS50894">
    <property type="entry name" value="HPT"/>
    <property type="match status" value="1"/>
</dbReference>
<evidence type="ECO:0000256" key="11">
    <source>
        <dbReference type="ARBA" id="ARBA00035100"/>
    </source>
</evidence>
<comment type="catalytic activity">
    <reaction evidence="1">
        <text>ATP + protein L-histidine = ADP + protein N-phospho-L-histidine.</text>
        <dbReference type="EC" id="2.7.13.3"/>
    </reaction>
</comment>
<dbReference type="SUPFAM" id="SSF50341">
    <property type="entry name" value="CheW-like"/>
    <property type="match status" value="1"/>
</dbReference>
<dbReference type="SUPFAM" id="SSF55874">
    <property type="entry name" value="ATPase domain of HSP90 chaperone/DNA topoisomerase II/histidine kinase"/>
    <property type="match status" value="1"/>
</dbReference>
<evidence type="ECO:0000256" key="6">
    <source>
        <dbReference type="ARBA" id="ARBA00022679"/>
    </source>
</evidence>
<keyword evidence="8" id="KW-0418">Kinase</keyword>
<dbReference type="InterPro" id="IPR037006">
    <property type="entry name" value="CheA-like_homodim_sf"/>
</dbReference>
<keyword evidence="17" id="KW-1185">Reference proteome</keyword>
<evidence type="ECO:0000256" key="5">
    <source>
        <dbReference type="ARBA" id="ARBA00022553"/>
    </source>
</evidence>
<dbReference type="Gene3D" id="3.30.565.10">
    <property type="entry name" value="Histidine kinase-like ATPase, C-terminal domain"/>
    <property type="match status" value="1"/>
</dbReference>
<evidence type="ECO:0000313" key="17">
    <source>
        <dbReference type="Proteomes" id="UP001317705"/>
    </source>
</evidence>
<dbReference type="Pfam" id="PF02518">
    <property type="entry name" value="HATPase_c"/>
    <property type="match status" value="1"/>
</dbReference>
<dbReference type="InterPro" id="IPR036061">
    <property type="entry name" value="CheW-like_dom_sf"/>
</dbReference>
<dbReference type="InterPro" id="IPR003594">
    <property type="entry name" value="HATPase_dom"/>
</dbReference>
<evidence type="ECO:0000259" key="13">
    <source>
        <dbReference type="PROSITE" id="PS50109"/>
    </source>
</evidence>
<evidence type="ECO:0000256" key="8">
    <source>
        <dbReference type="ARBA" id="ARBA00022777"/>
    </source>
</evidence>
<feature type="domain" description="CheW-like" evidence="14">
    <location>
        <begin position="565"/>
        <end position="697"/>
    </location>
</feature>
<dbReference type="SMART" id="SM00260">
    <property type="entry name" value="CheW"/>
    <property type="match status" value="1"/>
</dbReference>
<keyword evidence="9" id="KW-0067">ATP-binding</keyword>
<dbReference type="SUPFAM" id="SSF47384">
    <property type="entry name" value="Homodimeric domain of signal transducing histidine kinase"/>
    <property type="match status" value="1"/>
</dbReference>
<dbReference type="Pfam" id="PF01584">
    <property type="entry name" value="CheW"/>
    <property type="match status" value="1"/>
</dbReference>
<dbReference type="SMART" id="SM00073">
    <property type="entry name" value="HPT"/>
    <property type="match status" value="1"/>
</dbReference>
<comment type="function">
    <text evidence="11">Involved in the transmission of sensory signals from the chemoreceptors to the flagellar motors. CheA is autophosphorylated; it can transfer its phosphate group to either CheB or CheY.</text>
</comment>
<evidence type="ECO:0000256" key="2">
    <source>
        <dbReference type="ARBA" id="ARBA00012438"/>
    </source>
</evidence>
<evidence type="ECO:0000256" key="10">
    <source>
        <dbReference type="ARBA" id="ARBA00023012"/>
    </source>
</evidence>
<evidence type="ECO:0000259" key="14">
    <source>
        <dbReference type="PROSITE" id="PS50851"/>
    </source>
</evidence>
<dbReference type="InterPro" id="IPR005467">
    <property type="entry name" value="His_kinase_dom"/>
</dbReference>
<dbReference type="InterPro" id="IPR004105">
    <property type="entry name" value="CheA-like_dim"/>
</dbReference>
<feature type="modified residue" description="Phosphohistidine" evidence="12">
    <location>
        <position position="44"/>
    </location>
</feature>
<evidence type="ECO:0000259" key="15">
    <source>
        <dbReference type="PROSITE" id="PS50894"/>
    </source>
</evidence>
<keyword evidence="7" id="KW-0547">Nucleotide-binding</keyword>
<dbReference type="InterPro" id="IPR008207">
    <property type="entry name" value="Sig_transdc_His_kin_Hpt_dom"/>
</dbReference>
<reference evidence="16 17" key="1">
    <citation type="submission" date="2022-12" db="EMBL/GenBank/DDBJ databases">
        <title>Polyphasic characterization of Geotalea uranireducens NIT-SL11 newly isolated from a complex of sewage sludge and microbially reduced graphene oxide.</title>
        <authorList>
            <person name="Xie L."/>
            <person name="Yoshida N."/>
            <person name="Meng L."/>
        </authorList>
    </citation>
    <scope>NUCLEOTIDE SEQUENCE [LARGE SCALE GENOMIC DNA]</scope>
    <source>
        <strain evidence="16 17">NIT-SL11</strain>
    </source>
</reference>
<dbReference type="SUPFAM" id="SSF47226">
    <property type="entry name" value="Histidine-containing phosphotransfer domain, HPT domain"/>
    <property type="match status" value="1"/>
</dbReference>
<feature type="domain" description="Histidine kinase" evidence="13">
    <location>
        <begin position="315"/>
        <end position="563"/>
    </location>
</feature>
<dbReference type="InterPro" id="IPR036097">
    <property type="entry name" value="HisK_dim/P_sf"/>
</dbReference>
<dbReference type="PROSITE" id="PS50851">
    <property type="entry name" value="CHEW"/>
    <property type="match status" value="1"/>
</dbReference>
<dbReference type="PANTHER" id="PTHR43395:SF10">
    <property type="entry name" value="CHEMOTAXIS PROTEIN CHEA"/>
    <property type="match status" value="1"/>
</dbReference>
<keyword evidence="5 12" id="KW-0597">Phosphoprotein</keyword>
<dbReference type="PRINTS" id="PR00344">
    <property type="entry name" value="BCTRLSENSOR"/>
</dbReference>
<evidence type="ECO:0000313" key="16">
    <source>
        <dbReference type="EMBL" id="BDV42398.1"/>
    </source>
</evidence>
<dbReference type="Gene3D" id="2.30.30.40">
    <property type="entry name" value="SH3 Domains"/>
    <property type="match status" value="1"/>
</dbReference>
<dbReference type="PROSITE" id="PS50109">
    <property type="entry name" value="HIS_KIN"/>
    <property type="match status" value="1"/>
</dbReference>
<dbReference type="Pfam" id="PF01627">
    <property type="entry name" value="Hpt"/>
    <property type="match status" value="1"/>
</dbReference>
<evidence type="ECO:0000256" key="3">
    <source>
        <dbReference type="ARBA" id="ARBA00021495"/>
    </source>
</evidence>
<evidence type="ECO:0000256" key="7">
    <source>
        <dbReference type="ARBA" id="ARBA00022741"/>
    </source>
</evidence>
<dbReference type="Gene3D" id="1.20.120.160">
    <property type="entry name" value="HPT domain"/>
    <property type="match status" value="1"/>
</dbReference>
<keyword evidence="6" id="KW-0808">Transferase</keyword>
<dbReference type="Pfam" id="PF02895">
    <property type="entry name" value="H-kinase_dim"/>
    <property type="match status" value="1"/>
</dbReference>
<gene>
    <name evidence="16" type="primary">cheA34H</name>
    <name evidence="16" type="ORF">GURASL_13210</name>
</gene>
<dbReference type="PANTHER" id="PTHR43395">
    <property type="entry name" value="SENSOR HISTIDINE KINASE CHEA"/>
    <property type="match status" value="1"/>
</dbReference>
<dbReference type="CDD" id="cd16916">
    <property type="entry name" value="HATPase_CheA-like"/>
    <property type="match status" value="1"/>
</dbReference>
<dbReference type="InterPro" id="IPR036641">
    <property type="entry name" value="HPT_dom_sf"/>
</dbReference>
<proteinExistence type="predicted"/>
<evidence type="ECO:0000256" key="9">
    <source>
        <dbReference type="ARBA" id="ARBA00022840"/>
    </source>
</evidence>
<dbReference type="InterPro" id="IPR036890">
    <property type="entry name" value="HATPase_C_sf"/>
</dbReference>
<dbReference type="CDD" id="cd00088">
    <property type="entry name" value="HPT"/>
    <property type="match status" value="1"/>
</dbReference>
<protein>
    <recommendedName>
        <fullName evidence="3">Chemotaxis protein CheA</fullName>
        <ecNumber evidence="2">2.7.13.3</ecNumber>
    </recommendedName>
</protein>
<dbReference type="InterPro" id="IPR004358">
    <property type="entry name" value="Sig_transdc_His_kin-like_C"/>
</dbReference>
<keyword evidence="4" id="KW-0145">Chemotaxis</keyword>
<name>A0ABM8EIY1_9BACT</name>
<dbReference type="RefSeq" id="WP_282002841.1">
    <property type="nucleotide sequence ID" value="NZ_AP027151.1"/>
</dbReference>
<sequence length="702" mass="76270">MDAHRQAYKEEAYELLAELETSLLELEEAPDDFDLINRVFRAMHTIKGSGAMFGFDDIAAFTHEVETVFDLVRNGGMAVTTELVNLTLSSRDLIKGLLDASDGGEPVAATDLAEVVARLKRLVPAPKIGSPLPAGPAAEPAAVADAGKVVPVTYRLRFVPVPEVTVNGTNPLLLLGELRELGKCRIVAQMANVLLLDALNPECCYIFWDVILTTDRGIDAIKDVFIFIEDDCELKIDVIDDGGALDTDADYKKLGIILTERGDLSLAEMDEILSRQKRFGELLVENNVVPPEKVESALVEQQHVKEVRKERQAQENASSIRVPADKLDLLVNLVGELVTVQARLSQTAAGKADPVLVTIAEEVERLTNELRDTALNIRMLPIGTTFSKFKRLVRDLSAELGKDIELTTAGAETELDKTVIEKLNDPLVHLIRNSLDHGIEAPEARLAAGKPRQGTVHLAAVHSGDSVLITITDDGAGLDKEAIRAKGIERGIIPANAELSDKEIFGLIFAPGFSTAKTVTSVSGRGVGMDVVKKAIEALRGTIDLASERGKGTVITIKLPLTLAIIESLLVKIGVDSFVIPLSIVEECVELTRDDLKNAHGRNLANVRDQIVPYVPLRERFRIAGETPEIEQIVITRVHDSRIGFVVDHVVGEHQTVIKSLGKMYKDVNGLSGATILGDGSVALILDIPRLVRDVELEQLTN</sequence>